<proteinExistence type="predicted"/>
<organism evidence="1 2">
    <name type="scientific">Sclerotinia sclerotiorum (strain ATCC 18683 / 1980 / Ss-1)</name>
    <name type="common">White mold</name>
    <name type="synonym">Whetzelinia sclerotiorum</name>
    <dbReference type="NCBI Taxonomy" id="665079"/>
    <lineage>
        <taxon>Eukaryota</taxon>
        <taxon>Fungi</taxon>
        <taxon>Dikarya</taxon>
        <taxon>Ascomycota</taxon>
        <taxon>Pezizomycotina</taxon>
        <taxon>Leotiomycetes</taxon>
        <taxon>Helotiales</taxon>
        <taxon>Sclerotiniaceae</taxon>
        <taxon>Sclerotinia</taxon>
    </lineage>
</organism>
<evidence type="ECO:0000313" key="2">
    <source>
        <dbReference type="Proteomes" id="UP000001312"/>
    </source>
</evidence>
<dbReference type="HOGENOM" id="CLU_1058303_0_0_1"/>
<keyword evidence="2" id="KW-1185">Reference proteome</keyword>
<dbReference type="EMBL" id="CH476626">
    <property type="protein sequence ID" value="EDO02556.1"/>
    <property type="molecule type" value="Genomic_DNA"/>
</dbReference>
<dbReference type="Proteomes" id="UP000001312">
    <property type="component" value="Unassembled WGS sequence"/>
</dbReference>
<name>A7EI90_SCLS1</name>
<reference evidence="2" key="1">
    <citation type="journal article" date="2011" name="PLoS Genet.">
        <title>Genomic analysis of the necrotrophic fungal pathogens Sclerotinia sclerotiorum and Botrytis cinerea.</title>
        <authorList>
            <person name="Amselem J."/>
            <person name="Cuomo C.A."/>
            <person name="van Kan J.A."/>
            <person name="Viaud M."/>
            <person name="Benito E.P."/>
            <person name="Couloux A."/>
            <person name="Coutinho P.M."/>
            <person name="de Vries R.P."/>
            <person name="Dyer P.S."/>
            <person name="Fillinger S."/>
            <person name="Fournier E."/>
            <person name="Gout L."/>
            <person name="Hahn M."/>
            <person name="Kohn L."/>
            <person name="Lapalu N."/>
            <person name="Plummer K.M."/>
            <person name="Pradier J.M."/>
            <person name="Quevillon E."/>
            <person name="Sharon A."/>
            <person name="Simon A."/>
            <person name="ten Have A."/>
            <person name="Tudzynski B."/>
            <person name="Tudzynski P."/>
            <person name="Wincker P."/>
            <person name="Andrew M."/>
            <person name="Anthouard V."/>
            <person name="Beever R.E."/>
            <person name="Beffa R."/>
            <person name="Benoit I."/>
            <person name="Bouzid O."/>
            <person name="Brault B."/>
            <person name="Chen Z."/>
            <person name="Choquer M."/>
            <person name="Collemare J."/>
            <person name="Cotton P."/>
            <person name="Danchin E.G."/>
            <person name="Da Silva C."/>
            <person name="Gautier A."/>
            <person name="Giraud C."/>
            <person name="Giraud T."/>
            <person name="Gonzalez C."/>
            <person name="Grossetete S."/>
            <person name="Guldener U."/>
            <person name="Henrissat B."/>
            <person name="Howlett B.J."/>
            <person name="Kodira C."/>
            <person name="Kretschmer M."/>
            <person name="Lappartient A."/>
            <person name="Leroch M."/>
            <person name="Levis C."/>
            <person name="Mauceli E."/>
            <person name="Neuveglise C."/>
            <person name="Oeser B."/>
            <person name="Pearson M."/>
            <person name="Poulain J."/>
            <person name="Poussereau N."/>
            <person name="Quesneville H."/>
            <person name="Rascle C."/>
            <person name="Schumacher J."/>
            <person name="Segurens B."/>
            <person name="Sexton A."/>
            <person name="Silva E."/>
            <person name="Sirven C."/>
            <person name="Soanes D.M."/>
            <person name="Talbot N.J."/>
            <person name="Templeton M."/>
            <person name="Yandava C."/>
            <person name="Yarden O."/>
            <person name="Zeng Q."/>
            <person name="Rollins J.A."/>
            <person name="Lebrun M.H."/>
            <person name="Dickman M."/>
        </authorList>
    </citation>
    <scope>NUCLEOTIDE SEQUENCE [LARGE SCALE GENOMIC DNA]</scope>
    <source>
        <strain evidence="2">ATCC 18683 / 1980 / Ss-1</strain>
    </source>
</reference>
<gene>
    <name evidence="1" type="ORF">SS1G_05032</name>
</gene>
<dbReference type="AlphaFoldDB" id="A7EI90"/>
<sequence>MFSESQNPAITVADLLCSAACRQVVEEGWWMRKCMAGQGLMVSVTVRNHRLTALVLQVQYLVALLIRVDVSFKTWGYKRLEVTSCLLMAWHGVRRDWSSRLKQGYFDNHYQPSITLTVRANFSLPHGAVLETYRHLAWQFLHCHFTSHLTRCLSLCTPFSERLKSSIIALWRMTVGQPRSCYVSMLVIPFHLASASRGGPVFVPIAVMTPPQHDILSGVYPYGDLDRSSINCRVSRPTMDFVENVLSPFQQFAMMEPSKASAT</sequence>
<dbReference type="RefSeq" id="XP_001593605.1">
    <property type="nucleotide sequence ID" value="XM_001593555.1"/>
</dbReference>
<accession>A7EI90</accession>
<protein>
    <submittedName>
        <fullName evidence="1">Uncharacterized protein</fullName>
    </submittedName>
</protein>
<dbReference type="GeneID" id="5490270"/>
<dbReference type="InParanoid" id="A7EI90"/>
<evidence type="ECO:0000313" key="1">
    <source>
        <dbReference type="EMBL" id="EDO02556.1"/>
    </source>
</evidence>
<dbReference type="KEGG" id="ssl:SS1G_05032"/>